<dbReference type="Proteomes" id="UP001241110">
    <property type="component" value="Unassembled WGS sequence"/>
</dbReference>
<dbReference type="InterPro" id="IPR003838">
    <property type="entry name" value="ABC3_permease_C"/>
</dbReference>
<evidence type="ECO:0000256" key="1">
    <source>
        <dbReference type="ARBA" id="ARBA00004651"/>
    </source>
</evidence>
<comment type="caution">
    <text evidence="10">The sequence shown here is derived from an EMBL/GenBank/DDBJ whole genome shotgun (WGS) entry which is preliminary data.</text>
</comment>
<evidence type="ECO:0000256" key="5">
    <source>
        <dbReference type="ARBA" id="ARBA00023136"/>
    </source>
</evidence>
<evidence type="ECO:0000259" key="9">
    <source>
        <dbReference type="Pfam" id="PF12704"/>
    </source>
</evidence>
<dbReference type="EMBL" id="JASJOS010000003">
    <property type="protein sequence ID" value="MDJ1480463.1"/>
    <property type="molecule type" value="Genomic_DNA"/>
</dbReference>
<feature type="transmembrane region" description="Helical" evidence="7">
    <location>
        <begin position="349"/>
        <end position="370"/>
    </location>
</feature>
<keyword evidence="3 7" id="KW-0812">Transmembrane</keyword>
<protein>
    <submittedName>
        <fullName evidence="10">ABC transporter permease</fullName>
    </submittedName>
</protein>
<evidence type="ECO:0000256" key="6">
    <source>
        <dbReference type="ARBA" id="ARBA00038076"/>
    </source>
</evidence>
<dbReference type="GO" id="GO:0022857">
    <property type="term" value="F:transmembrane transporter activity"/>
    <property type="evidence" value="ECO:0007669"/>
    <property type="project" value="TreeGrafter"/>
</dbReference>
<dbReference type="InterPro" id="IPR025857">
    <property type="entry name" value="MacB_PCD"/>
</dbReference>
<organism evidence="10 11">
    <name type="scientific">Xanthocytophaga flava</name>
    <dbReference type="NCBI Taxonomy" id="3048013"/>
    <lineage>
        <taxon>Bacteria</taxon>
        <taxon>Pseudomonadati</taxon>
        <taxon>Bacteroidota</taxon>
        <taxon>Cytophagia</taxon>
        <taxon>Cytophagales</taxon>
        <taxon>Rhodocytophagaceae</taxon>
        <taxon>Xanthocytophaga</taxon>
    </lineage>
</organism>
<dbReference type="PANTHER" id="PTHR30572">
    <property type="entry name" value="MEMBRANE COMPONENT OF TRANSPORTER-RELATED"/>
    <property type="match status" value="1"/>
</dbReference>
<feature type="domain" description="ABC3 transporter permease C-terminal" evidence="8">
    <location>
        <begin position="270"/>
        <end position="381"/>
    </location>
</feature>
<comment type="subcellular location">
    <subcellularLocation>
        <location evidence="1">Cell membrane</location>
        <topology evidence="1">Multi-pass membrane protein</topology>
    </subcellularLocation>
</comment>
<dbReference type="Pfam" id="PF02687">
    <property type="entry name" value="FtsX"/>
    <property type="match status" value="1"/>
</dbReference>
<comment type="similarity">
    <text evidence="6">Belongs to the ABC-4 integral membrane protein family.</text>
</comment>
<accession>A0AAE3QN95</accession>
<evidence type="ECO:0000256" key="3">
    <source>
        <dbReference type="ARBA" id="ARBA00022692"/>
    </source>
</evidence>
<feature type="transmembrane region" description="Helical" evidence="7">
    <location>
        <begin position="16"/>
        <end position="38"/>
    </location>
</feature>
<dbReference type="GO" id="GO:0005886">
    <property type="term" value="C:plasma membrane"/>
    <property type="evidence" value="ECO:0007669"/>
    <property type="project" value="UniProtKB-SubCell"/>
</dbReference>
<evidence type="ECO:0000259" key="8">
    <source>
        <dbReference type="Pfam" id="PF02687"/>
    </source>
</evidence>
<evidence type="ECO:0000256" key="7">
    <source>
        <dbReference type="SAM" id="Phobius"/>
    </source>
</evidence>
<name>A0AAE3QN95_9BACT</name>
<evidence type="ECO:0000256" key="2">
    <source>
        <dbReference type="ARBA" id="ARBA00022475"/>
    </source>
</evidence>
<keyword evidence="4 7" id="KW-1133">Transmembrane helix</keyword>
<proteinExistence type="inferred from homology"/>
<gene>
    <name evidence="10" type="ORF">QNI16_08205</name>
</gene>
<dbReference type="PANTHER" id="PTHR30572:SF4">
    <property type="entry name" value="ABC TRANSPORTER PERMEASE YTRF"/>
    <property type="match status" value="1"/>
</dbReference>
<dbReference type="Pfam" id="PF12704">
    <property type="entry name" value="MacB_PCD"/>
    <property type="match status" value="1"/>
</dbReference>
<feature type="domain" description="MacB-like periplasmic core" evidence="9">
    <location>
        <begin position="17"/>
        <end position="224"/>
    </location>
</feature>
<reference evidence="10" key="1">
    <citation type="submission" date="2023-05" db="EMBL/GenBank/DDBJ databases">
        <authorList>
            <person name="Zhang X."/>
        </authorList>
    </citation>
    <scope>NUCLEOTIDE SEQUENCE</scope>
    <source>
        <strain evidence="10">YF14B1</strain>
    </source>
</reference>
<evidence type="ECO:0000313" key="11">
    <source>
        <dbReference type="Proteomes" id="UP001241110"/>
    </source>
</evidence>
<evidence type="ECO:0000313" key="10">
    <source>
        <dbReference type="EMBL" id="MDJ1480463.1"/>
    </source>
</evidence>
<dbReference type="RefSeq" id="WP_313977162.1">
    <property type="nucleotide sequence ID" value="NZ_JASJOS010000003.1"/>
</dbReference>
<dbReference type="AlphaFoldDB" id="A0AAE3QN95"/>
<sequence length="388" mass="43549">MIKHLFKLIWNQKRKSFLLITEIFFSFMVLFAVLSLMVKYIQNYSKPMGFEYENVWVVNLDNLTETETDSLGTPFHQAREFIASFPEVEAVSFASQNLPFAASTHNSSVKYGNISSMAHIYTVEDTYPKTMNLQMSKGRWFNKTDQGTKYQPIVITEQLSQNLFGNENPIGKIIKADTTHKVVGVVASYKDKGDFTDPVAGIFFPISAGKDYKSNILVKVKPGTGAIFEAKLFKGLGGLLRGWNVEIEHLTDKKANQNKVVFIPMTVLLIVCTFLIFNVSLGLFGILWQNINQRKGEIGLRRAIGATEKDISKQFIGEVMVIATFALIIGLFFAVQFPLLHVFDLAADIYLIAMLISVIVIYLLVMVCAFNPSRQAASIQPAMALHEE</sequence>
<feature type="transmembrane region" description="Helical" evidence="7">
    <location>
        <begin position="261"/>
        <end position="288"/>
    </location>
</feature>
<keyword evidence="5 7" id="KW-0472">Membrane</keyword>
<keyword evidence="2" id="KW-1003">Cell membrane</keyword>
<evidence type="ECO:0000256" key="4">
    <source>
        <dbReference type="ARBA" id="ARBA00022989"/>
    </source>
</evidence>
<dbReference type="InterPro" id="IPR050250">
    <property type="entry name" value="Macrolide_Exporter_MacB"/>
</dbReference>
<feature type="transmembrane region" description="Helical" evidence="7">
    <location>
        <begin position="319"/>
        <end position="343"/>
    </location>
</feature>